<sequence>MCLSPGASLPPEPNPQGQEVPVSQRQFV</sequence>
<evidence type="ECO:0000313" key="2">
    <source>
        <dbReference type="EMBL" id="JAH74032.1"/>
    </source>
</evidence>
<feature type="region of interest" description="Disordered" evidence="1">
    <location>
        <begin position="1"/>
        <end position="28"/>
    </location>
</feature>
<name>A0A0E9V7L1_ANGAN</name>
<protein>
    <submittedName>
        <fullName evidence="2">Uncharacterized protein</fullName>
    </submittedName>
</protein>
<dbReference type="EMBL" id="GBXM01034545">
    <property type="protein sequence ID" value="JAH74032.1"/>
    <property type="molecule type" value="Transcribed_RNA"/>
</dbReference>
<feature type="compositionally biased region" description="Polar residues" evidence="1">
    <location>
        <begin position="15"/>
        <end position="28"/>
    </location>
</feature>
<reference evidence="2" key="1">
    <citation type="submission" date="2014-11" db="EMBL/GenBank/DDBJ databases">
        <authorList>
            <person name="Amaro Gonzalez C."/>
        </authorList>
    </citation>
    <scope>NUCLEOTIDE SEQUENCE</scope>
</reference>
<organism evidence="2">
    <name type="scientific">Anguilla anguilla</name>
    <name type="common">European freshwater eel</name>
    <name type="synonym">Muraena anguilla</name>
    <dbReference type="NCBI Taxonomy" id="7936"/>
    <lineage>
        <taxon>Eukaryota</taxon>
        <taxon>Metazoa</taxon>
        <taxon>Chordata</taxon>
        <taxon>Craniata</taxon>
        <taxon>Vertebrata</taxon>
        <taxon>Euteleostomi</taxon>
        <taxon>Actinopterygii</taxon>
        <taxon>Neopterygii</taxon>
        <taxon>Teleostei</taxon>
        <taxon>Anguilliformes</taxon>
        <taxon>Anguillidae</taxon>
        <taxon>Anguilla</taxon>
    </lineage>
</organism>
<evidence type="ECO:0000256" key="1">
    <source>
        <dbReference type="SAM" id="MobiDB-lite"/>
    </source>
</evidence>
<reference evidence="2" key="2">
    <citation type="journal article" date="2015" name="Fish Shellfish Immunol.">
        <title>Early steps in the European eel (Anguilla anguilla)-Vibrio vulnificus interaction in the gills: Role of the RtxA13 toxin.</title>
        <authorList>
            <person name="Callol A."/>
            <person name="Pajuelo D."/>
            <person name="Ebbesson L."/>
            <person name="Teles M."/>
            <person name="MacKenzie S."/>
            <person name="Amaro C."/>
        </authorList>
    </citation>
    <scope>NUCLEOTIDE SEQUENCE</scope>
</reference>
<dbReference type="AlphaFoldDB" id="A0A0E9V7L1"/>
<proteinExistence type="predicted"/>
<accession>A0A0E9V7L1</accession>